<protein>
    <submittedName>
        <fullName evidence="1">Uncharacterized protein</fullName>
    </submittedName>
</protein>
<dbReference type="Proteomes" id="UP001054945">
    <property type="component" value="Unassembled WGS sequence"/>
</dbReference>
<keyword evidence="2" id="KW-1185">Reference proteome</keyword>
<name>A0AAV4XG34_CAEEX</name>
<comment type="caution">
    <text evidence="1">The sequence shown here is derived from an EMBL/GenBank/DDBJ whole genome shotgun (WGS) entry which is preliminary data.</text>
</comment>
<evidence type="ECO:0000313" key="2">
    <source>
        <dbReference type="Proteomes" id="UP001054945"/>
    </source>
</evidence>
<evidence type="ECO:0000313" key="1">
    <source>
        <dbReference type="EMBL" id="GIY93579.1"/>
    </source>
</evidence>
<accession>A0AAV4XG34</accession>
<reference evidence="1 2" key="1">
    <citation type="submission" date="2021-06" db="EMBL/GenBank/DDBJ databases">
        <title>Caerostris extrusa draft genome.</title>
        <authorList>
            <person name="Kono N."/>
            <person name="Arakawa K."/>
        </authorList>
    </citation>
    <scope>NUCLEOTIDE SEQUENCE [LARGE SCALE GENOMIC DNA]</scope>
</reference>
<organism evidence="1 2">
    <name type="scientific">Caerostris extrusa</name>
    <name type="common">Bark spider</name>
    <name type="synonym">Caerostris bankana</name>
    <dbReference type="NCBI Taxonomy" id="172846"/>
    <lineage>
        <taxon>Eukaryota</taxon>
        <taxon>Metazoa</taxon>
        <taxon>Ecdysozoa</taxon>
        <taxon>Arthropoda</taxon>
        <taxon>Chelicerata</taxon>
        <taxon>Arachnida</taxon>
        <taxon>Araneae</taxon>
        <taxon>Araneomorphae</taxon>
        <taxon>Entelegynae</taxon>
        <taxon>Araneoidea</taxon>
        <taxon>Araneidae</taxon>
        <taxon>Caerostris</taxon>
    </lineage>
</organism>
<dbReference type="EMBL" id="BPLR01000281">
    <property type="protein sequence ID" value="GIY93579.1"/>
    <property type="molecule type" value="Genomic_DNA"/>
</dbReference>
<gene>
    <name evidence="1" type="ORF">CEXT_338751</name>
</gene>
<sequence length="67" mass="8106">MIPAPGADNVRWWNDAEPVWITAERTTKDPPLYWWGWMRSRNYGWPPTICERQFYDGPPIKKWQQIT</sequence>
<dbReference type="AlphaFoldDB" id="A0AAV4XG34"/>
<proteinExistence type="predicted"/>